<protein>
    <submittedName>
        <fullName evidence="8">T surface-antigen of pili</fullName>
    </submittedName>
</protein>
<feature type="region of interest" description="Disordered" evidence="5">
    <location>
        <begin position="2540"/>
        <end position="2575"/>
    </location>
</feature>
<keyword evidence="4" id="KW-0572">Peptidoglycan-anchor</keyword>
<evidence type="ECO:0000259" key="7">
    <source>
        <dbReference type="PROSITE" id="PS50847"/>
    </source>
</evidence>
<dbReference type="EMBL" id="BCMI01000012">
    <property type="protein sequence ID" value="GAX06133.1"/>
    <property type="molecule type" value="Genomic_DNA"/>
</dbReference>
<feature type="region of interest" description="Disordered" evidence="5">
    <location>
        <begin position="195"/>
        <end position="298"/>
    </location>
</feature>
<dbReference type="PROSITE" id="PS50847">
    <property type="entry name" value="GRAM_POS_ANCHORING"/>
    <property type="match status" value="1"/>
</dbReference>
<dbReference type="Pfam" id="PF00746">
    <property type="entry name" value="Gram_pos_anchor"/>
    <property type="match status" value="1"/>
</dbReference>
<evidence type="ECO:0000313" key="8">
    <source>
        <dbReference type="EMBL" id="GAX06133.1"/>
    </source>
</evidence>
<evidence type="ECO:0000256" key="2">
    <source>
        <dbReference type="ARBA" id="ARBA00022525"/>
    </source>
</evidence>
<accession>A0A1Z5IWJ3</accession>
<dbReference type="Pfam" id="PF17802">
    <property type="entry name" value="SpaA"/>
    <property type="match status" value="1"/>
</dbReference>
<keyword evidence="6" id="KW-1133">Transmembrane helix</keyword>
<dbReference type="InterPro" id="IPR046767">
    <property type="entry name" value="pAdhesive_8"/>
</dbReference>
<dbReference type="Pfam" id="PF24547">
    <property type="entry name" value="DUF7601"/>
    <property type="match status" value="9"/>
</dbReference>
<keyword evidence="2" id="KW-0964">Secreted</keyword>
<dbReference type="Gene3D" id="2.60.40.1140">
    <property type="entry name" value="Collagen-binding surface protein Cna, B-type domain"/>
    <property type="match status" value="12"/>
</dbReference>
<proteinExistence type="predicted"/>
<feature type="compositionally biased region" description="Basic and acidic residues" evidence="5">
    <location>
        <begin position="271"/>
        <end position="292"/>
    </location>
</feature>
<sequence length="3065" mass="337333" precursor="true">MRKVLIQVVSVITLVFGTCYQSVLALADDRSRTELSGVQLNDSKGNKLHQVKVNETNELEMTVTVNNKDGENAEGEAAMWLPEDQLKVIQERVEAESAVTDTNATLIFERKNKQPQLHWKDVKTSATFKLKLPVQFTSPMTSMALPIALGSQREYLQPMTAVSADATEDEMKQAGEATQLPANTLQSLTSFIDAQKAQQAQQEQQNAEPEAPAKDENEAKDAAKEQAAKEDAEAKRAADKKAEQDVEDLKKEAAKTDDALKKNSKTVTAESKSDGAKRESQSKKETEAEGRNLNDILAGNTGADKSLFDSVAIEQGGKTTQLDPEKPLDVSDLKDFQVHYKWNSDSLLDKLGDHKIQNGDYYTFTIKGLDYNGDKTAGDLVGNNKEVFARWTITEPEKGQQVVRIQFTNEKANETTVEYELSLSQKYDGKNPIDFEYNEEGIWTGKPVEVKSMLTKEGKFIGGHKIEWTMTLKAQGLKFSELKLEDVINANAEGKKHNFIRDSLKISYAGKEEVEGASLLGKFNAPDFSVANKLTLTGKTPEPGANENDDIIHDDIVIRIQTDYDQAITGSFFNRIGGQVGTDVRMENVSAHVTTTELNKIAKDYADGIYTWEANVAIDMAQFKDEEGNIDESVAAKAIRNMKITDTLSGPHQLQKELDLEIMIGEYNATNDFKNTAAEGSTKEFVLVPKDASVDALLNALKNDQTITLTYKTQEDKAGNVGDIKNKLGLEFQGEDRFVETPGKPGLISKGSSLSREVHHDGKAHINWTVTANSTKREFDELKLTDVLPEGTDHNEVSHVLVNGQSLENVKGVTMVEGWVTSTNPVAGKNPYGFTRVKPENDKNARAALQFIFDKSFSTHQISITFQTAHEWGSDYHTNLVGAATNEGIYQYTSKRQDIDEETRDGGMKDGKLHLDTSPRGDNNYVTWTLRFGSHLNHYFGKAEGQTDTITVTDTLNGDGPRYLSFPGKKTDFTLYSLDSNRNNPKEIGQDLYDIDWDKNSDSRGKRAFTITFNDKVPKEGYTNFQLVFNTPIDISAWEKVDNPPSHIPNTHKFENTADVEYANKHIKDLEASESLASEGLYGQKTAKEVDGSFLNWEIIVNALGQDIGKPEINDTLTENHRHSVDRDDIELAFITPKYTTINNGSGYKVEVDKSKPQDILPKTDYSVDYDGNQKMTIQLKTKVDRPLVIRYKTIMNGGNGEYRNNARISVHGYSTQYTAKHDITGSASMEDWTLRFLKVDGSDKDKPLAGATFKLQQLNKDGKTWDEAKRMDNGEGYGEVESGPDGLLQFHSLGTRAEYRLVEVSPPKGHSSQMNPLQFNKKDALAAGWDKETHKIKNYSTTPGNLTLSKATKNLDNENSFKFEVRAVDEEGNVNTGLQGTYEIPGVGEVSFHNGVSEEIAVPANKERTIIGLPTEKVDADGNTSAQYYDVRETSTSDKYNTQVAVGNDDPVWGKQTKPFKLSTSTAAPVMIFFTNTAATGDLVVNKTVSSKTEDEINASYEFTIEADKDSKTKVANKTYKTEGTRLNELKFKDDGTATFSLKHAQQLKVKGLPEGVKLTVTEKATGMVTTWSVNGDNYVNSTEPVTISTDETQIYDFKNSSQPTGQLQITKQIAGAIPADEVFKFEIKADSSVDGKYPYETYTVSNQHPGQAGTLEFENGKLTTPLSLKGDEYVKIKNLPLNQAFTVRELPLSDKDIETTWQIGTSKEEGMEADPITLKDENDIASVTFTNQLPNGSLTLGKNVVGLPGDYATKFDFTIQAEDANSIDKVRNKTFTDAYNVVHEVDFDKDGKANISLRDSQRVKILGLPAGINLRISEANNPDFNASYKVDDEADEEDADGPSVTIEDNENTAVSYTNTRTKKGELIVSKTVSSTNKDELDAKYHFTVQADPTDEVANKTFEADGAGLDELEFDSKGRAELDLKDGQRLKILGLPVGVEFKVTETTPETDMDTTWSINGGDYTNNDKSVTISGQKPQIVDFKNSSYPTGQLQITKQIAGSISADEVFKFVVKTDSSVNGKYSYETYTVSNQHPGAAGTLEFENGRLTTPLSLKGDEYIRIKNLPLNKEFAVKELAPDNSDIKTTWQIGTTKKDGRAAEPITLKDENDIANVTFTNTLLNGSLTLTKRVLGAPQDPGTAFEFTIEASDDSLEKVRDKTFQVDADFMDEIHFNDDGQATLKLRDTQRVKILGLPGGITLRISENSHPDFNVSYNVGNGEEKEDEAGPAVTVQEGKNTTVNFTNTGVIKGGLMLEKRAEGSFPVDKTVRFMINATALDGEKDPEKLNGDFEATLTKNNGSSTQQKVSFENGTARVAIKPGESLLIKNLDSGSYQVSERRQGRHVVTTWDIGNTSGIGLRTDEVKVDGNDTAHVLFTNKIATGKLELNKFVASHDDADKDKEFKFEIQTINDDDKALVAAKSYEISGYAGTKRIEFDEDGIAKLSLKDGQTATISGLPAGIEFKVVETETHDLDAFWNVNNLNDYEKVIDDNYPEVTITENQSDVVSYRNVRDPVGSLRVDKVVKGAYTDDNRKFEFEVAAQKEVEADPDAETETEGDTDAETEVEGEDDKTTWVTDDSFNGEYSVRIYSSDNELQESLKVTFEDGIAKLELKADQYAVINGLPLKGEDDKDAQFQVSEVDPEIGNMSTTWAVDNGTATPGLVAEPVALNDTDVPKVKFTNSLETGSLVLDKKLSGAISDADRNQTFEFTVDAQTEDIDEPGEWKTDETFAGDYVATKTDADGRQTTSNVTFTDGQLAVHLKGGERLQIHNLPAGTHMVVNENVDGDYNTSHQIDHGSVTPGATTDQITILNGDDLAVTFINERPVLPQDAWLSLTKSVIGENGERDRGFEFNVRFLDDQMNPVTGTIDFVKTSSVGGYEPGQMMLEEDGSGSFALMDGETIRWQLPNGTHYQITESDYSADGYSTSISQGQEPEREGLTTTGVAMANDPVNARVVYYNRADPTPEDEPHTPEDPETTTPELVPPAPESGGADTEAVTEPGSGTQATTGTTGTAGTTRPQAYVGGTGSKGFLPQTGEWLKQNWLLVLGLVILLSTVGLIIRSKRKKS</sequence>
<dbReference type="Proteomes" id="UP000198414">
    <property type="component" value="Unassembled WGS sequence"/>
</dbReference>
<keyword evidence="6" id="KW-0812">Transmembrane</keyword>
<feature type="compositionally biased region" description="Low complexity" evidence="5">
    <location>
        <begin position="3001"/>
        <end position="3015"/>
    </location>
</feature>
<evidence type="ECO:0000256" key="6">
    <source>
        <dbReference type="SAM" id="Phobius"/>
    </source>
</evidence>
<feature type="domain" description="Gram-positive cocci surface proteins LPxTG" evidence="7">
    <location>
        <begin position="3030"/>
        <end position="3065"/>
    </location>
</feature>
<dbReference type="InterPro" id="IPR008966">
    <property type="entry name" value="Adhesion_dom_sf"/>
</dbReference>
<feature type="compositionally biased region" description="Acidic residues" evidence="5">
    <location>
        <begin position="2545"/>
        <end position="2567"/>
    </location>
</feature>
<dbReference type="OrthoDB" id="3264136at2"/>
<dbReference type="InterPro" id="IPR041033">
    <property type="entry name" value="SpaA_PFL_dom_1"/>
</dbReference>
<keyword evidence="1" id="KW-0134">Cell wall</keyword>
<dbReference type="Pfam" id="PF20602">
    <property type="entry name" value="pAdhesive_8"/>
    <property type="match status" value="1"/>
</dbReference>
<keyword evidence="3" id="KW-0732">Signal</keyword>
<dbReference type="Gene3D" id="2.60.40.10">
    <property type="entry name" value="Immunoglobulins"/>
    <property type="match status" value="1"/>
</dbReference>
<dbReference type="SUPFAM" id="SSF49401">
    <property type="entry name" value="Bacterial adhesins"/>
    <property type="match status" value="1"/>
</dbReference>
<gene>
    <name evidence="8" type="ORF">IWT25_01458</name>
</gene>
<evidence type="ECO:0000256" key="1">
    <source>
        <dbReference type="ARBA" id="ARBA00022512"/>
    </source>
</evidence>
<dbReference type="InterPro" id="IPR013783">
    <property type="entry name" value="Ig-like_fold"/>
</dbReference>
<dbReference type="InterPro" id="IPR019931">
    <property type="entry name" value="LPXTG_anchor"/>
</dbReference>
<dbReference type="InterPro" id="IPR055382">
    <property type="entry name" value="DUF7601"/>
</dbReference>
<keyword evidence="6" id="KW-0472">Membrane</keyword>
<evidence type="ECO:0000256" key="4">
    <source>
        <dbReference type="ARBA" id="ARBA00023088"/>
    </source>
</evidence>
<feature type="compositionally biased region" description="Low complexity" evidence="5">
    <location>
        <begin position="195"/>
        <end position="210"/>
    </location>
</feature>
<dbReference type="NCBIfam" id="TIGR01167">
    <property type="entry name" value="LPXTG_anchor"/>
    <property type="match status" value="1"/>
</dbReference>
<reference evidence="8 9" key="1">
    <citation type="submission" date="2015-11" db="EMBL/GenBank/DDBJ databases">
        <title>Draft genome sequences of new species of the genus Lactobacillus isolated from orchardgrass silage.</title>
        <authorList>
            <person name="Tohno M."/>
            <person name="Tanizawa Y."/>
            <person name="Arita M."/>
        </authorList>
    </citation>
    <scope>NUCLEOTIDE SEQUENCE [LARGE SCALE GENOMIC DNA]</scope>
    <source>
        <strain evidence="8 9">IWT25</strain>
    </source>
</reference>
<evidence type="ECO:0000313" key="9">
    <source>
        <dbReference type="Proteomes" id="UP000198414"/>
    </source>
</evidence>
<feature type="compositionally biased region" description="Basic and acidic residues" evidence="5">
    <location>
        <begin position="211"/>
        <end position="261"/>
    </location>
</feature>
<evidence type="ECO:0000256" key="3">
    <source>
        <dbReference type="ARBA" id="ARBA00022729"/>
    </source>
</evidence>
<dbReference type="RefSeq" id="WP_089121249.1">
    <property type="nucleotide sequence ID" value="NZ_BCMI01000012.1"/>
</dbReference>
<feature type="region of interest" description="Disordered" evidence="5">
    <location>
        <begin position="2959"/>
        <end position="3019"/>
    </location>
</feature>
<organism evidence="8 9">
    <name type="scientific">Secundilactobacillus pentosiphilus</name>
    <dbReference type="NCBI Taxonomy" id="1714682"/>
    <lineage>
        <taxon>Bacteria</taxon>
        <taxon>Bacillati</taxon>
        <taxon>Bacillota</taxon>
        <taxon>Bacilli</taxon>
        <taxon>Lactobacillales</taxon>
        <taxon>Lactobacillaceae</taxon>
        <taxon>Secundilactobacillus</taxon>
    </lineage>
</organism>
<evidence type="ECO:0000256" key="5">
    <source>
        <dbReference type="SAM" id="MobiDB-lite"/>
    </source>
</evidence>
<comment type="caution">
    <text evidence="8">The sequence shown here is derived from an EMBL/GenBank/DDBJ whole genome shotgun (WGS) entry which is preliminary data.</text>
</comment>
<name>A0A1Z5IWJ3_9LACO</name>
<feature type="transmembrane region" description="Helical" evidence="6">
    <location>
        <begin position="3041"/>
        <end position="3058"/>
    </location>
</feature>